<dbReference type="EMBL" id="JAULSU010000003">
    <property type="protein sequence ID" value="KAK0623514.1"/>
    <property type="molecule type" value="Genomic_DNA"/>
</dbReference>
<dbReference type="AlphaFoldDB" id="A0AA39WXL6"/>
<proteinExistence type="predicted"/>
<organism evidence="2 3">
    <name type="scientific">Immersiella caudata</name>
    <dbReference type="NCBI Taxonomy" id="314043"/>
    <lineage>
        <taxon>Eukaryota</taxon>
        <taxon>Fungi</taxon>
        <taxon>Dikarya</taxon>
        <taxon>Ascomycota</taxon>
        <taxon>Pezizomycotina</taxon>
        <taxon>Sordariomycetes</taxon>
        <taxon>Sordariomycetidae</taxon>
        <taxon>Sordariales</taxon>
        <taxon>Lasiosphaeriaceae</taxon>
        <taxon>Immersiella</taxon>
    </lineage>
</organism>
<evidence type="ECO:0000313" key="3">
    <source>
        <dbReference type="Proteomes" id="UP001175000"/>
    </source>
</evidence>
<dbReference type="Proteomes" id="UP001175000">
    <property type="component" value="Unassembled WGS sequence"/>
</dbReference>
<accession>A0AA39WXL6</accession>
<feature type="region of interest" description="Disordered" evidence="1">
    <location>
        <begin position="64"/>
        <end position="85"/>
    </location>
</feature>
<keyword evidence="3" id="KW-1185">Reference proteome</keyword>
<gene>
    <name evidence="2" type="ORF">B0T14DRAFT_564862</name>
</gene>
<feature type="compositionally biased region" description="Basic residues" evidence="1">
    <location>
        <begin position="67"/>
        <end position="85"/>
    </location>
</feature>
<comment type="caution">
    <text evidence="2">The sequence shown here is derived from an EMBL/GenBank/DDBJ whole genome shotgun (WGS) entry which is preliminary data.</text>
</comment>
<sequence length="243" mass="28797">MSPDRLAQDKKRKREPEHHVRFCRLKREQEQYEGPHPLARVIELSSTHETGPVKPHYPIVESDKAARKPVRKIRQSRGSNKRAKRSNNKYTFVQSLFVIYHTVDLGLPWKETQKRFEKWFPERTEGGVQCQYYRLNARIPVIASEGLLDLGPFTKEELDDKKVVSQDPYPREGGVRYRIHELKCRQDRAVPLAERFPEEIAYGNHPWILPEHRNDQKIRLAAEKRARQRAEHLRYYVQKASKL</sequence>
<evidence type="ECO:0000313" key="2">
    <source>
        <dbReference type="EMBL" id="KAK0623514.1"/>
    </source>
</evidence>
<protein>
    <submittedName>
        <fullName evidence="2">Uncharacterized protein</fullName>
    </submittedName>
</protein>
<name>A0AA39WXL6_9PEZI</name>
<evidence type="ECO:0000256" key="1">
    <source>
        <dbReference type="SAM" id="MobiDB-lite"/>
    </source>
</evidence>
<reference evidence="2" key="1">
    <citation type="submission" date="2023-06" db="EMBL/GenBank/DDBJ databases">
        <title>Genome-scale phylogeny and comparative genomics of the fungal order Sordariales.</title>
        <authorList>
            <consortium name="Lawrence Berkeley National Laboratory"/>
            <person name="Hensen N."/>
            <person name="Bonometti L."/>
            <person name="Westerberg I."/>
            <person name="Brannstrom I.O."/>
            <person name="Guillou S."/>
            <person name="Cros-Aarteil S."/>
            <person name="Calhoun S."/>
            <person name="Haridas S."/>
            <person name="Kuo A."/>
            <person name="Mondo S."/>
            <person name="Pangilinan J."/>
            <person name="Riley R."/>
            <person name="Labutti K."/>
            <person name="Andreopoulos B."/>
            <person name="Lipzen A."/>
            <person name="Chen C."/>
            <person name="Yanf M."/>
            <person name="Daum C."/>
            <person name="Ng V."/>
            <person name="Clum A."/>
            <person name="Steindorff A."/>
            <person name="Ohm R."/>
            <person name="Martin F."/>
            <person name="Silar P."/>
            <person name="Natvig D."/>
            <person name="Lalanne C."/>
            <person name="Gautier V."/>
            <person name="Ament-Velasquez S.L."/>
            <person name="Kruys A."/>
            <person name="Hutchinson M.I."/>
            <person name="Powell A.J."/>
            <person name="Barry K."/>
            <person name="Miller A.N."/>
            <person name="Grigoriev I.V."/>
            <person name="Debuchy R."/>
            <person name="Gladieux P."/>
            <person name="Thoren M.H."/>
            <person name="Johannesson H."/>
        </authorList>
    </citation>
    <scope>NUCLEOTIDE SEQUENCE</scope>
    <source>
        <strain evidence="2">CBS 606.72</strain>
    </source>
</reference>